<organism evidence="9 10">
    <name type="scientific">Podospora appendiculata</name>
    <dbReference type="NCBI Taxonomy" id="314037"/>
    <lineage>
        <taxon>Eukaryota</taxon>
        <taxon>Fungi</taxon>
        <taxon>Dikarya</taxon>
        <taxon>Ascomycota</taxon>
        <taxon>Pezizomycotina</taxon>
        <taxon>Sordariomycetes</taxon>
        <taxon>Sordariomycetidae</taxon>
        <taxon>Sordariales</taxon>
        <taxon>Podosporaceae</taxon>
        <taxon>Podospora</taxon>
    </lineage>
</organism>
<evidence type="ECO:0000256" key="7">
    <source>
        <dbReference type="SAM" id="MobiDB-lite"/>
    </source>
</evidence>
<evidence type="ECO:0000256" key="5">
    <source>
        <dbReference type="ARBA" id="ARBA00023163"/>
    </source>
</evidence>
<comment type="subcellular location">
    <subcellularLocation>
        <location evidence="1">Nucleus</location>
    </subcellularLocation>
</comment>
<feature type="compositionally biased region" description="Pro residues" evidence="7">
    <location>
        <begin position="665"/>
        <end position="674"/>
    </location>
</feature>
<evidence type="ECO:0000256" key="2">
    <source>
        <dbReference type="ARBA" id="ARBA00022833"/>
    </source>
</evidence>
<keyword evidence="3" id="KW-0805">Transcription regulation</keyword>
<keyword evidence="6" id="KW-0539">Nucleus</keyword>
<reference evidence="9" key="2">
    <citation type="submission" date="2023-06" db="EMBL/GenBank/DDBJ databases">
        <authorList>
            <consortium name="Lawrence Berkeley National Laboratory"/>
            <person name="Haridas S."/>
            <person name="Hensen N."/>
            <person name="Bonometti L."/>
            <person name="Westerberg I."/>
            <person name="Brannstrom I.O."/>
            <person name="Guillou S."/>
            <person name="Cros-Aarteil S."/>
            <person name="Calhoun S."/>
            <person name="Kuo A."/>
            <person name="Mondo S."/>
            <person name="Pangilinan J."/>
            <person name="Riley R."/>
            <person name="Labutti K."/>
            <person name="Andreopoulos B."/>
            <person name="Lipzen A."/>
            <person name="Chen C."/>
            <person name="Yanf M."/>
            <person name="Daum C."/>
            <person name="Ng V."/>
            <person name="Clum A."/>
            <person name="Steindorff A."/>
            <person name="Ohm R."/>
            <person name="Martin F."/>
            <person name="Silar P."/>
            <person name="Natvig D."/>
            <person name="Lalanne C."/>
            <person name="Gautier V."/>
            <person name="Ament-Velasquez S.L."/>
            <person name="Kruys A."/>
            <person name="Hutchinson M.I."/>
            <person name="Powell A.J."/>
            <person name="Barry K."/>
            <person name="Miller A.N."/>
            <person name="Grigoriev I.V."/>
            <person name="Debuchy R."/>
            <person name="Gladieux P."/>
            <person name="Thoren M.H."/>
            <person name="Johannesson H."/>
        </authorList>
    </citation>
    <scope>NUCLEOTIDE SEQUENCE</scope>
    <source>
        <strain evidence="9">CBS 314.62</strain>
    </source>
</reference>
<dbReference type="GO" id="GO:0000981">
    <property type="term" value="F:DNA-binding transcription factor activity, RNA polymerase II-specific"/>
    <property type="evidence" value="ECO:0007669"/>
    <property type="project" value="InterPro"/>
</dbReference>
<evidence type="ECO:0000256" key="6">
    <source>
        <dbReference type="ARBA" id="ARBA00023242"/>
    </source>
</evidence>
<dbReference type="GO" id="GO:0000976">
    <property type="term" value="F:transcription cis-regulatory region binding"/>
    <property type="evidence" value="ECO:0007669"/>
    <property type="project" value="TreeGrafter"/>
</dbReference>
<dbReference type="Gene3D" id="4.10.240.10">
    <property type="entry name" value="Zn(2)-C6 fungal-type DNA-binding domain"/>
    <property type="match status" value="1"/>
</dbReference>
<name>A0AAE0X8T3_9PEZI</name>
<dbReference type="PROSITE" id="PS50048">
    <property type="entry name" value="ZN2_CY6_FUNGAL_2"/>
    <property type="match status" value="1"/>
</dbReference>
<sequence>MASTFLGTMDHVDGVSPDDGVYHDSHRSPPLPPSAPLGAMENPPPPKKSTVRKRTKTGCLTCRRRRIKCDEGKPTCGNCIKSKRQCEGYNQRLTFKEPLGSFPHGPLYGHPIYHHQAPEALAAAQLNMAAQFNPAQLNAAMVHAAQSKATPSQGPLAVIAPKPTLIDFTGTGIPPVPLSLPMQPSPPPPPPTQQPHTFAQGYQGQAISSTAGPENGSPIHYSPQHPLSSSTSTSRPPFLAPGSAPLSVDASQLQHGELRMFGSAHLGLDANQVPEQDEYWMSDDEASIGDSGDEEVLVDHFPHLESNDLGIQVSRQLEPCDDIYGLRMRTFSSYADETMLETYYPSSTNSPLNDSQTAAVFWHFVNVTGRIMSLYERHPVDPSPMFQGQPVPKARQHIWTYTFPIMAFNHPALMQAMLALGSLQIAKLQGLPPTAAMKHYHLSLRRIAKNYASPTKRVQPATLAAALLLGFYEVWNSDHDKWCKHMWGARAILRELPLQEMTREISALKRQRQTRRLQELQSQQFDGYSVLDDDADWLEDDIDRMDNDFIQQIAGRGVNYGDAGRVIDPEQRRRPPRKYTEHDIETYQHLRDLFWWFCKMDVYQSILGGTRLFMEYDCWTQCAPRAQFGRMDAIYGTFDHLMLLLGRVTNFASQDLARKRKAKRPGPPGGPPPAAGGGPGGGSGQSPPPMFPGLVPRMDHFNLPKGFSPPRETTSPSDLPDADDDRDFEAWTAAAVREWEAIRHAFDVFSARLGPDFDPMGPDHAAPQPSPFGPALMYRTFSIAGIWMNYYMGLIVLMRAHPSMPPVSMVAAVISAKQTGAWANEIGRIAAGLHEDTEKATDVTTLVGAVFIESCFCLFVAGIQYQQVEQRHWLVTRMHNIARLTGWQSARQIADGCESAWLKAAQLKRGPEYQRPPDLGPLLPPSVWLRPRRIDLRLREIESGENRVVLARTEQAHYALGLLSVEQDFEKLELEERTG</sequence>
<evidence type="ECO:0000256" key="1">
    <source>
        <dbReference type="ARBA" id="ARBA00004123"/>
    </source>
</evidence>
<evidence type="ECO:0000259" key="8">
    <source>
        <dbReference type="PROSITE" id="PS50048"/>
    </source>
</evidence>
<evidence type="ECO:0000313" key="10">
    <source>
        <dbReference type="Proteomes" id="UP001270362"/>
    </source>
</evidence>
<dbReference type="InterPro" id="IPR021858">
    <property type="entry name" value="Fun_TF"/>
</dbReference>
<feature type="region of interest" description="Disordered" evidence="7">
    <location>
        <begin position="1"/>
        <end position="54"/>
    </location>
</feature>
<keyword evidence="5" id="KW-0804">Transcription</keyword>
<protein>
    <submittedName>
        <fullName evidence="9">Fungal transcriptional regulatory-like protein</fullName>
    </submittedName>
</protein>
<dbReference type="GO" id="GO:0005634">
    <property type="term" value="C:nucleus"/>
    <property type="evidence" value="ECO:0007669"/>
    <property type="project" value="UniProtKB-SubCell"/>
</dbReference>
<keyword evidence="2" id="KW-0862">Zinc</keyword>
<evidence type="ECO:0000256" key="4">
    <source>
        <dbReference type="ARBA" id="ARBA00023125"/>
    </source>
</evidence>
<dbReference type="PROSITE" id="PS00463">
    <property type="entry name" value="ZN2_CY6_FUNGAL_1"/>
    <property type="match status" value="1"/>
</dbReference>
<dbReference type="EMBL" id="JAULSO010000002">
    <property type="protein sequence ID" value="KAK3688120.1"/>
    <property type="molecule type" value="Genomic_DNA"/>
</dbReference>
<feature type="compositionally biased region" description="Gly residues" evidence="7">
    <location>
        <begin position="675"/>
        <end position="684"/>
    </location>
</feature>
<evidence type="ECO:0000256" key="3">
    <source>
        <dbReference type="ARBA" id="ARBA00023015"/>
    </source>
</evidence>
<keyword evidence="10" id="KW-1185">Reference proteome</keyword>
<dbReference type="InterPro" id="IPR036864">
    <property type="entry name" value="Zn2-C6_fun-type_DNA-bd_sf"/>
</dbReference>
<dbReference type="CDD" id="cd00067">
    <property type="entry name" value="GAL4"/>
    <property type="match status" value="1"/>
</dbReference>
<dbReference type="AlphaFoldDB" id="A0AAE0X8T3"/>
<dbReference type="Pfam" id="PF11951">
    <property type="entry name" value="Fungal_trans_2"/>
    <property type="match status" value="1"/>
</dbReference>
<feature type="compositionally biased region" description="Pro residues" evidence="7">
    <location>
        <begin position="174"/>
        <end position="193"/>
    </location>
</feature>
<dbReference type="PANTHER" id="PTHR37534:SF23">
    <property type="entry name" value="ZN(II)2CYS6 TRANSCRIPTION FACTOR (EUROFUNG)"/>
    <property type="match status" value="1"/>
</dbReference>
<feature type="compositionally biased region" description="Polar residues" evidence="7">
    <location>
        <begin position="196"/>
        <end position="212"/>
    </location>
</feature>
<feature type="region of interest" description="Disordered" evidence="7">
    <location>
        <begin position="656"/>
        <end position="724"/>
    </location>
</feature>
<gene>
    <name evidence="9" type="ORF">B0T22DRAFT_439682</name>
</gene>
<reference evidence="9" key="1">
    <citation type="journal article" date="2023" name="Mol. Phylogenet. Evol.">
        <title>Genome-scale phylogeny and comparative genomics of the fungal order Sordariales.</title>
        <authorList>
            <person name="Hensen N."/>
            <person name="Bonometti L."/>
            <person name="Westerberg I."/>
            <person name="Brannstrom I.O."/>
            <person name="Guillou S."/>
            <person name="Cros-Aarteil S."/>
            <person name="Calhoun S."/>
            <person name="Haridas S."/>
            <person name="Kuo A."/>
            <person name="Mondo S."/>
            <person name="Pangilinan J."/>
            <person name="Riley R."/>
            <person name="LaButti K."/>
            <person name="Andreopoulos B."/>
            <person name="Lipzen A."/>
            <person name="Chen C."/>
            <person name="Yan M."/>
            <person name="Daum C."/>
            <person name="Ng V."/>
            <person name="Clum A."/>
            <person name="Steindorff A."/>
            <person name="Ohm R.A."/>
            <person name="Martin F."/>
            <person name="Silar P."/>
            <person name="Natvig D.O."/>
            <person name="Lalanne C."/>
            <person name="Gautier V."/>
            <person name="Ament-Velasquez S.L."/>
            <person name="Kruys A."/>
            <person name="Hutchinson M.I."/>
            <person name="Powell A.J."/>
            <person name="Barry K."/>
            <person name="Miller A.N."/>
            <person name="Grigoriev I.V."/>
            <person name="Debuchy R."/>
            <person name="Gladieux P."/>
            <person name="Hiltunen Thoren M."/>
            <person name="Johannesson H."/>
        </authorList>
    </citation>
    <scope>NUCLEOTIDE SEQUENCE</scope>
    <source>
        <strain evidence="9">CBS 314.62</strain>
    </source>
</reference>
<comment type="caution">
    <text evidence="9">The sequence shown here is derived from an EMBL/GenBank/DDBJ whole genome shotgun (WGS) entry which is preliminary data.</text>
</comment>
<keyword evidence="4" id="KW-0238">DNA-binding</keyword>
<dbReference type="SUPFAM" id="SSF57701">
    <property type="entry name" value="Zn2/Cys6 DNA-binding domain"/>
    <property type="match status" value="1"/>
</dbReference>
<dbReference type="GO" id="GO:0008270">
    <property type="term" value="F:zinc ion binding"/>
    <property type="evidence" value="ECO:0007669"/>
    <property type="project" value="InterPro"/>
</dbReference>
<dbReference type="InterPro" id="IPR001138">
    <property type="entry name" value="Zn2Cys6_DnaBD"/>
</dbReference>
<dbReference type="SMART" id="SM00066">
    <property type="entry name" value="GAL4"/>
    <property type="match status" value="1"/>
</dbReference>
<accession>A0AAE0X8T3</accession>
<dbReference type="GO" id="GO:0045944">
    <property type="term" value="P:positive regulation of transcription by RNA polymerase II"/>
    <property type="evidence" value="ECO:0007669"/>
    <property type="project" value="TreeGrafter"/>
</dbReference>
<dbReference type="Pfam" id="PF00172">
    <property type="entry name" value="Zn_clus"/>
    <property type="match status" value="1"/>
</dbReference>
<dbReference type="Proteomes" id="UP001270362">
    <property type="component" value="Unassembled WGS sequence"/>
</dbReference>
<proteinExistence type="predicted"/>
<feature type="domain" description="Zn(2)-C6 fungal-type" evidence="8">
    <location>
        <begin position="58"/>
        <end position="86"/>
    </location>
</feature>
<evidence type="ECO:0000313" key="9">
    <source>
        <dbReference type="EMBL" id="KAK3688120.1"/>
    </source>
</evidence>
<feature type="region of interest" description="Disordered" evidence="7">
    <location>
        <begin position="170"/>
        <end position="246"/>
    </location>
</feature>
<dbReference type="PANTHER" id="PTHR37534">
    <property type="entry name" value="TRANSCRIPTIONAL ACTIVATOR PROTEIN UGA3"/>
    <property type="match status" value="1"/>
</dbReference>